<dbReference type="Proteomes" id="UP000198825">
    <property type="component" value="Chromosome I"/>
</dbReference>
<keyword evidence="1" id="KW-0812">Transmembrane</keyword>
<keyword evidence="1" id="KW-1133">Transmembrane helix</keyword>
<evidence type="ECO:0000256" key="1">
    <source>
        <dbReference type="SAM" id="Phobius"/>
    </source>
</evidence>
<feature type="transmembrane region" description="Helical" evidence="1">
    <location>
        <begin position="110"/>
        <end position="130"/>
    </location>
</feature>
<dbReference type="Pfam" id="PF10011">
    <property type="entry name" value="DUF2254"/>
    <property type="match status" value="1"/>
</dbReference>
<feature type="transmembrane region" description="Helical" evidence="1">
    <location>
        <begin position="68"/>
        <end position="89"/>
    </location>
</feature>
<dbReference type="AlphaFoldDB" id="A0A1H2LSL6"/>
<feature type="transmembrane region" description="Helical" evidence="1">
    <location>
        <begin position="150"/>
        <end position="170"/>
    </location>
</feature>
<dbReference type="STRING" id="546874.SAMN04488544_0663"/>
<organism evidence="2 3">
    <name type="scientific">Microlunatus sagamiharensis</name>
    <dbReference type="NCBI Taxonomy" id="546874"/>
    <lineage>
        <taxon>Bacteria</taxon>
        <taxon>Bacillati</taxon>
        <taxon>Actinomycetota</taxon>
        <taxon>Actinomycetes</taxon>
        <taxon>Propionibacteriales</taxon>
        <taxon>Propionibacteriaceae</taxon>
        <taxon>Microlunatus</taxon>
    </lineage>
</organism>
<dbReference type="RefSeq" id="WP_091073234.1">
    <property type="nucleotide sequence ID" value="NZ_LT629799.1"/>
</dbReference>
<evidence type="ECO:0000313" key="3">
    <source>
        <dbReference type="Proteomes" id="UP000198825"/>
    </source>
</evidence>
<protein>
    <submittedName>
        <fullName evidence="2">Uncharacterized membrane protein</fullName>
    </submittedName>
</protein>
<reference evidence="3" key="1">
    <citation type="submission" date="2016-10" db="EMBL/GenBank/DDBJ databases">
        <authorList>
            <person name="Varghese N."/>
            <person name="Submissions S."/>
        </authorList>
    </citation>
    <scope>NUCLEOTIDE SEQUENCE [LARGE SCALE GENOMIC DNA]</scope>
    <source>
        <strain evidence="3">DSM 21743</strain>
    </source>
</reference>
<dbReference type="OrthoDB" id="2955631at2"/>
<dbReference type="InterPro" id="IPR018723">
    <property type="entry name" value="DUF2254_membrane"/>
</dbReference>
<name>A0A1H2LSL6_9ACTN</name>
<feature type="transmembrane region" description="Helical" evidence="1">
    <location>
        <begin position="20"/>
        <end position="41"/>
    </location>
</feature>
<evidence type="ECO:0000313" key="2">
    <source>
        <dbReference type="EMBL" id="SDU83306.1"/>
    </source>
</evidence>
<accession>A0A1H2LSL6</accession>
<keyword evidence="1" id="KW-0472">Membrane</keyword>
<sequence>MNLSIRRAAQTVQDGVRTQLWPLPIFGVVLAVAAGILVPLLDVRIDEQLPGVLDTLVFNGDPGAARTVLSAVSSSLITVTSLTFSLTVVTLQLASSQFSPRLLRTFTQDLFVQVTLAIFLATFTFSLTVLRSVRSASEGGVVFVPRISVTIAFLLAVASVVSLTLFLAHLTRQIRVETMLQHVYDDAVGTMQTNLTRRDDPAEGTPAPAPPHSAQVLWARSSGFLTSIDQDDLVGVATRADARVVIERHPGSFVVQGTPLGRVWARSESPLDPETLDRLAADVAGAVNQGPERTAAQDVGYGLRQVTDIVNKALSPGVNDPTTAVHGLGQMSALLVELTTYRLDPLVLTDDDDQARVVLHRPAFAELLEVCVAQPRSYGKADVQVLSRLYTLLEDLAWHASTEQRPAVLDQLRRLDATVADQDLDDVQTARLDELGQSVRRIARRTAGDSPAS</sequence>
<keyword evidence="3" id="KW-1185">Reference proteome</keyword>
<gene>
    <name evidence="2" type="ORF">SAMN04488544_0663</name>
</gene>
<proteinExistence type="predicted"/>
<dbReference type="EMBL" id="LT629799">
    <property type="protein sequence ID" value="SDU83306.1"/>
    <property type="molecule type" value="Genomic_DNA"/>
</dbReference>